<evidence type="ECO:0000259" key="5">
    <source>
        <dbReference type="Pfam" id="PF08245"/>
    </source>
</evidence>
<evidence type="ECO:0000256" key="1">
    <source>
        <dbReference type="ARBA" id="ARBA00022598"/>
    </source>
</evidence>
<evidence type="ECO:0008006" key="8">
    <source>
        <dbReference type="Google" id="ProtNLM"/>
    </source>
</evidence>
<proteinExistence type="predicted"/>
<dbReference type="EMBL" id="PCYI01000019">
    <property type="protein sequence ID" value="PIR44790.1"/>
    <property type="molecule type" value="Genomic_DNA"/>
</dbReference>
<feature type="domain" description="Mur ligase central" evidence="5">
    <location>
        <begin position="102"/>
        <end position="257"/>
    </location>
</feature>
<dbReference type="InterPro" id="IPR051046">
    <property type="entry name" value="MurCDEF_CellWall_CoF430Synth"/>
</dbReference>
<dbReference type="GO" id="GO:0016881">
    <property type="term" value="F:acid-amino acid ligase activity"/>
    <property type="evidence" value="ECO:0007669"/>
    <property type="project" value="InterPro"/>
</dbReference>
<protein>
    <recommendedName>
        <fullName evidence="8">UDP-N-acetylmuramoyl-tripeptide--D-alanyl-D-alanine ligase</fullName>
    </recommendedName>
</protein>
<reference evidence="6 7" key="1">
    <citation type="submission" date="2017-09" db="EMBL/GenBank/DDBJ databases">
        <title>Depth-based differentiation of microbial function through sediment-hosted aquifers and enrichment of novel symbionts in the deep terrestrial subsurface.</title>
        <authorList>
            <person name="Probst A.J."/>
            <person name="Ladd B."/>
            <person name="Jarett J.K."/>
            <person name="Geller-Mcgrath D.E."/>
            <person name="Sieber C.M."/>
            <person name="Emerson J.B."/>
            <person name="Anantharaman K."/>
            <person name="Thomas B.C."/>
            <person name="Malmstrom R."/>
            <person name="Stieglmeier M."/>
            <person name="Klingl A."/>
            <person name="Woyke T."/>
            <person name="Ryan C.M."/>
            <person name="Banfield J.F."/>
        </authorList>
    </citation>
    <scope>NUCLEOTIDE SEQUENCE [LARGE SCALE GENOMIC DNA]</scope>
    <source>
        <strain evidence="6">CG10_big_fil_rev_8_21_14_0_10_51_16</strain>
    </source>
</reference>
<dbReference type="InterPro" id="IPR004101">
    <property type="entry name" value="Mur_ligase_C"/>
</dbReference>
<dbReference type="InterPro" id="IPR013221">
    <property type="entry name" value="Mur_ligase_cen"/>
</dbReference>
<comment type="caution">
    <text evidence="6">The sequence shown here is derived from an EMBL/GenBank/DDBJ whole genome shotgun (WGS) entry which is preliminary data.</text>
</comment>
<dbReference type="InterPro" id="IPR036565">
    <property type="entry name" value="Mur-like_cat_sf"/>
</dbReference>
<organism evidence="6 7">
    <name type="scientific">Candidatus Vogelbacteria bacterium CG10_big_fil_rev_8_21_14_0_10_51_16</name>
    <dbReference type="NCBI Taxonomy" id="1975045"/>
    <lineage>
        <taxon>Bacteria</taxon>
        <taxon>Candidatus Vogeliibacteriota</taxon>
    </lineage>
</organism>
<sequence>MLKKIIRSIIVNLLEWEARLVLKKYKPCIVAVAGNVGKTSAKDAIAVVLSEIARVRKSEKSYNSELGIPLTILGRASGWNNPWRWLGNIFEGVSLLVFPHHYPDWLVLEVGADRPGDIRRVARWLNPHVVVVTRIGEKPVHVEFFANRESLIREKAYVVEALGAGGRVILNADDQDVVGMTAYTSLKPLTYGMSKEAMVRSSNNKLTYDELEESDEKTVPGRRVIGVTCKVDYKGKSFPVRLAGVFGSANILPALAAFAVGASQGMNGVAIIEALTHFLPPPGRLRLLEGIKGSTIVDDTYNASPAAMRLALESLEEVEYSGKKIAVLADMLELGELTVGAHEEMGALAARICNIIITVGERAKFIAAGAKATGMSEDSMWHFDDARSAGRMLDSMLTTGDIVLIKGSQFMRMERCVEEVMLHPEQKSKLLVRQDKEWLSR</sequence>
<dbReference type="AlphaFoldDB" id="A0A2H0REC6"/>
<dbReference type="Pfam" id="PF02875">
    <property type="entry name" value="Mur_ligase_C"/>
    <property type="match status" value="1"/>
</dbReference>
<accession>A0A2H0REC6</accession>
<dbReference type="PANTHER" id="PTHR43024:SF1">
    <property type="entry name" value="UDP-N-ACETYLMURAMOYL-TRIPEPTIDE--D-ALANYL-D-ALANINE LIGASE"/>
    <property type="match status" value="1"/>
</dbReference>
<dbReference type="SUPFAM" id="SSF53623">
    <property type="entry name" value="MurD-like peptide ligases, catalytic domain"/>
    <property type="match status" value="1"/>
</dbReference>
<dbReference type="PANTHER" id="PTHR43024">
    <property type="entry name" value="UDP-N-ACETYLMURAMOYL-TRIPEPTIDE--D-ALANYL-D-ALANINE LIGASE"/>
    <property type="match status" value="1"/>
</dbReference>
<dbReference type="InterPro" id="IPR036615">
    <property type="entry name" value="Mur_ligase_C_dom_sf"/>
</dbReference>
<gene>
    <name evidence="6" type="ORF">COV10_02810</name>
</gene>
<name>A0A2H0REC6_9BACT</name>
<keyword evidence="3" id="KW-0067">ATP-binding</keyword>
<evidence type="ECO:0000313" key="7">
    <source>
        <dbReference type="Proteomes" id="UP000228767"/>
    </source>
</evidence>
<dbReference type="Proteomes" id="UP000228767">
    <property type="component" value="Unassembled WGS sequence"/>
</dbReference>
<evidence type="ECO:0000259" key="4">
    <source>
        <dbReference type="Pfam" id="PF02875"/>
    </source>
</evidence>
<keyword evidence="2" id="KW-0547">Nucleotide-binding</keyword>
<dbReference type="SUPFAM" id="SSF53244">
    <property type="entry name" value="MurD-like peptide ligases, peptide-binding domain"/>
    <property type="match status" value="1"/>
</dbReference>
<feature type="domain" description="Mur ligase C-terminal" evidence="4">
    <location>
        <begin position="283"/>
        <end position="408"/>
    </location>
</feature>
<evidence type="ECO:0000256" key="3">
    <source>
        <dbReference type="ARBA" id="ARBA00022840"/>
    </source>
</evidence>
<keyword evidence="1" id="KW-0436">Ligase</keyword>
<dbReference type="Gene3D" id="3.40.1190.10">
    <property type="entry name" value="Mur-like, catalytic domain"/>
    <property type="match status" value="1"/>
</dbReference>
<dbReference type="Pfam" id="PF08245">
    <property type="entry name" value="Mur_ligase_M"/>
    <property type="match status" value="1"/>
</dbReference>
<evidence type="ECO:0000256" key="2">
    <source>
        <dbReference type="ARBA" id="ARBA00022741"/>
    </source>
</evidence>
<dbReference type="GO" id="GO:0005524">
    <property type="term" value="F:ATP binding"/>
    <property type="evidence" value="ECO:0007669"/>
    <property type="project" value="UniProtKB-KW"/>
</dbReference>
<evidence type="ECO:0000313" key="6">
    <source>
        <dbReference type="EMBL" id="PIR44790.1"/>
    </source>
</evidence>
<dbReference type="Gene3D" id="3.90.190.20">
    <property type="entry name" value="Mur ligase, C-terminal domain"/>
    <property type="match status" value="1"/>
</dbReference>